<dbReference type="RefSeq" id="WP_006215404.1">
    <property type="nucleotide sequence ID" value="NZ_ANHZ02000019.1"/>
</dbReference>
<keyword evidence="2" id="KW-0812">Transmembrane</keyword>
<keyword evidence="2" id="KW-0472">Membrane</keyword>
<protein>
    <submittedName>
        <fullName evidence="5">Signal peptide protein</fullName>
    </submittedName>
</protein>
<feature type="region of interest" description="Disordered" evidence="1">
    <location>
        <begin position="50"/>
        <end position="102"/>
    </location>
</feature>
<feature type="domain" description="Excalibur calcium-binding" evidence="4">
    <location>
        <begin position="107"/>
        <end position="143"/>
    </location>
</feature>
<organism evidence="5 6">
    <name type="scientific">Kocuria palustris PEL</name>
    <dbReference type="NCBI Taxonomy" id="1236550"/>
    <lineage>
        <taxon>Bacteria</taxon>
        <taxon>Bacillati</taxon>
        <taxon>Actinomycetota</taxon>
        <taxon>Actinomycetes</taxon>
        <taxon>Micrococcales</taxon>
        <taxon>Micrococcaceae</taxon>
        <taxon>Kocuria</taxon>
    </lineage>
</organism>
<accession>M2YBH7</accession>
<evidence type="ECO:0000256" key="3">
    <source>
        <dbReference type="SAM" id="SignalP"/>
    </source>
</evidence>
<dbReference type="AlphaFoldDB" id="M2YBH7"/>
<keyword evidence="6" id="KW-1185">Reference proteome</keyword>
<evidence type="ECO:0000256" key="2">
    <source>
        <dbReference type="SAM" id="Phobius"/>
    </source>
</evidence>
<gene>
    <name evidence="5" type="ORF">C884_00975</name>
</gene>
<dbReference type="Proteomes" id="UP000009877">
    <property type="component" value="Unassembled WGS sequence"/>
</dbReference>
<dbReference type="InterPro" id="IPR008613">
    <property type="entry name" value="Excalibur_Ca-bd_domain"/>
</dbReference>
<evidence type="ECO:0000313" key="6">
    <source>
        <dbReference type="Proteomes" id="UP000009877"/>
    </source>
</evidence>
<dbReference type="Pfam" id="PF05901">
    <property type="entry name" value="Excalibur"/>
    <property type="match status" value="2"/>
</dbReference>
<feature type="chain" id="PRO_5004029296" evidence="3">
    <location>
        <begin position="29"/>
        <end position="221"/>
    </location>
</feature>
<keyword evidence="3" id="KW-0732">Signal</keyword>
<feature type="compositionally biased region" description="Polar residues" evidence="1">
    <location>
        <begin position="75"/>
        <end position="91"/>
    </location>
</feature>
<evidence type="ECO:0000256" key="1">
    <source>
        <dbReference type="SAM" id="MobiDB-lite"/>
    </source>
</evidence>
<feature type="compositionally biased region" description="Low complexity" evidence="1">
    <location>
        <begin position="92"/>
        <end position="102"/>
    </location>
</feature>
<comment type="caution">
    <text evidence="5">The sequence shown here is derived from an EMBL/GenBank/DDBJ whole genome shotgun (WGS) entry which is preliminary data.</text>
</comment>
<evidence type="ECO:0000313" key="5">
    <source>
        <dbReference type="EMBL" id="EME35974.1"/>
    </source>
</evidence>
<evidence type="ECO:0000259" key="4">
    <source>
        <dbReference type="SMART" id="SM00894"/>
    </source>
</evidence>
<reference evidence="5 6" key="1">
    <citation type="journal article" date="2014" name="Genome Announc.">
        <title>Draft Genome Sequence of Kocuria palustris PEL.</title>
        <authorList>
            <person name="Sharma G."/>
            <person name="Khatri I."/>
            <person name="Subramanian S."/>
        </authorList>
    </citation>
    <scope>NUCLEOTIDE SEQUENCE [LARGE SCALE GENOMIC DNA]</scope>
    <source>
        <strain evidence="5 6">PEL</strain>
    </source>
</reference>
<dbReference type="EMBL" id="ANHZ02000019">
    <property type="protein sequence ID" value="EME35974.1"/>
    <property type="molecule type" value="Genomic_DNA"/>
</dbReference>
<sequence>MKKFAAGAGATVVALAGLSGLSIAPAVAAPGTFDNCAEVYAAGEWRISSADPRFTPGLDGDGDGFGCDNPKYRPAQQTPATSTPQNPSVTSPQAPAAADPAAVEPWTWDNCSEAFANGVSNIPAGTPGYGTHLDSDLDGIGCELDGSDAAAFPTPVDGSAADQAASAAAEASQVTEIPAGAAETGVPVKADSNPAGIVGLSVLALGALAGSGLLVRRAVKA</sequence>
<keyword evidence="2" id="KW-1133">Transmembrane helix</keyword>
<proteinExistence type="predicted"/>
<feature type="transmembrane region" description="Helical" evidence="2">
    <location>
        <begin position="195"/>
        <end position="215"/>
    </location>
</feature>
<feature type="signal peptide" evidence="3">
    <location>
        <begin position="1"/>
        <end position="28"/>
    </location>
</feature>
<feature type="domain" description="Excalibur calcium-binding" evidence="4">
    <location>
        <begin position="32"/>
        <end position="68"/>
    </location>
</feature>
<dbReference type="SMART" id="SM00894">
    <property type="entry name" value="Excalibur"/>
    <property type="match status" value="2"/>
</dbReference>
<name>M2YBH7_9MICC</name>